<keyword evidence="2" id="KW-0378">Hydrolase</keyword>
<sequence>MSKQLIKNETMSIKKLYLKNSPCCKVTFRVSKTAANNAKSIHLVGDFNDWNLQATEMNALKSGEFTALVELDTGKAEYQFRYLYDGKHWINDDEADGYATNGIDGENFIVRV</sequence>
<dbReference type="InterPro" id="IPR004193">
    <property type="entry name" value="Glyco_hydro_13_N"/>
</dbReference>
<evidence type="ECO:0000259" key="1">
    <source>
        <dbReference type="Pfam" id="PF02922"/>
    </source>
</evidence>
<gene>
    <name evidence="2" type="ORF">CRENPOLYSF1_550048</name>
</gene>
<dbReference type="CDD" id="cd07184">
    <property type="entry name" value="E_set_Isoamylase_like_N"/>
    <property type="match status" value="1"/>
</dbReference>
<dbReference type="EMBL" id="FUKI01000132">
    <property type="protein sequence ID" value="SJM94584.1"/>
    <property type="molecule type" value="Genomic_DNA"/>
</dbReference>
<evidence type="ECO:0000313" key="3">
    <source>
        <dbReference type="Proteomes" id="UP000195667"/>
    </source>
</evidence>
<keyword evidence="3" id="KW-1185">Reference proteome</keyword>
<organism evidence="2 3">
    <name type="scientific">Crenothrix polyspora</name>
    <dbReference type="NCBI Taxonomy" id="360316"/>
    <lineage>
        <taxon>Bacteria</taxon>
        <taxon>Pseudomonadati</taxon>
        <taxon>Pseudomonadota</taxon>
        <taxon>Gammaproteobacteria</taxon>
        <taxon>Methylococcales</taxon>
        <taxon>Crenotrichaceae</taxon>
        <taxon>Crenothrix</taxon>
    </lineage>
</organism>
<name>A0A1R4HED6_9GAMM</name>
<dbReference type="Proteomes" id="UP000195667">
    <property type="component" value="Unassembled WGS sequence"/>
</dbReference>
<dbReference type="InterPro" id="IPR014756">
    <property type="entry name" value="Ig_E-set"/>
</dbReference>
<dbReference type="InterPro" id="IPR013783">
    <property type="entry name" value="Ig-like_fold"/>
</dbReference>
<accession>A0A1R4HED6</accession>
<dbReference type="Gene3D" id="2.60.40.10">
    <property type="entry name" value="Immunoglobulins"/>
    <property type="match status" value="1"/>
</dbReference>
<proteinExistence type="predicted"/>
<reference evidence="3" key="1">
    <citation type="submission" date="2017-02" db="EMBL/GenBank/DDBJ databases">
        <authorList>
            <person name="Daims H."/>
        </authorList>
    </citation>
    <scope>NUCLEOTIDE SEQUENCE [LARGE SCALE GENOMIC DNA]</scope>
</reference>
<dbReference type="Pfam" id="PF02922">
    <property type="entry name" value="CBM_48"/>
    <property type="match status" value="1"/>
</dbReference>
<dbReference type="SUPFAM" id="SSF81296">
    <property type="entry name" value="E set domains"/>
    <property type="match status" value="1"/>
</dbReference>
<feature type="domain" description="Glycoside hydrolase family 13 N-terminal" evidence="1">
    <location>
        <begin position="35"/>
        <end position="82"/>
    </location>
</feature>
<evidence type="ECO:0000313" key="2">
    <source>
        <dbReference type="EMBL" id="SJM94584.1"/>
    </source>
</evidence>
<protein>
    <submittedName>
        <fullName evidence="2">Glycoside hydrolase family 13 domain protein</fullName>
    </submittedName>
</protein>
<dbReference type="GO" id="GO:0005975">
    <property type="term" value="P:carbohydrate metabolic process"/>
    <property type="evidence" value="ECO:0007669"/>
    <property type="project" value="InterPro"/>
</dbReference>
<dbReference type="GO" id="GO:0004553">
    <property type="term" value="F:hydrolase activity, hydrolyzing O-glycosyl compounds"/>
    <property type="evidence" value="ECO:0007669"/>
    <property type="project" value="InterPro"/>
</dbReference>
<dbReference type="AlphaFoldDB" id="A0A1R4HED6"/>